<evidence type="ECO:0000313" key="2">
    <source>
        <dbReference type="EMBL" id="KAJ4434378.1"/>
    </source>
</evidence>
<evidence type="ECO:0000256" key="1">
    <source>
        <dbReference type="SAM" id="MobiDB-lite"/>
    </source>
</evidence>
<feature type="region of interest" description="Disordered" evidence="1">
    <location>
        <begin position="140"/>
        <end position="165"/>
    </location>
</feature>
<dbReference type="Gene3D" id="3.30.420.10">
    <property type="entry name" value="Ribonuclease H-like superfamily/Ribonuclease H"/>
    <property type="match status" value="2"/>
</dbReference>
<evidence type="ECO:0008006" key="4">
    <source>
        <dbReference type="Google" id="ProtNLM"/>
    </source>
</evidence>
<dbReference type="EMBL" id="JAJSOF020000025">
    <property type="protein sequence ID" value="KAJ4434378.1"/>
    <property type="molecule type" value="Genomic_DNA"/>
</dbReference>
<dbReference type="InterPro" id="IPR052709">
    <property type="entry name" value="Transposase-MT_Hybrid"/>
</dbReference>
<dbReference type="PANTHER" id="PTHR46060">
    <property type="entry name" value="MARINER MOS1 TRANSPOSASE-LIKE PROTEIN"/>
    <property type="match status" value="1"/>
</dbReference>
<name>A0ABQ8SK52_PERAM</name>
<dbReference type="InterPro" id="IPR036397">
    <property type="entry name" value="RNaseH_sf"/>
</dbReference>
<protein>
    <recommendedName>
        <fullName evidence="4">Mos1 transposase HTH domain-containing protein</fullName>
    </recommendedName>
</protein>
<comment type="caution">
    <text evidence="2">The sequence shown here is derived from an EMBL/GenBank/DDBJ whole genome shotgun (WGS) entry which is preliminary data.</text>
</comment>
<proteinExistence type="predicted"/>
<evidence type="ECO:0000313" key="3">
    <source>
        <dbReference type="Proteomes" id="UP001148838"/>
    </source>
</evidence>
<organism evidence="2 3">
    <name type="scientific">Periplaneta americana</name>
    <name type="common">American cockroach</name>
    <name type="synonym">Blatta americana</name>
    <dbReference type="NCBI Taxonomy" id="6978"/>
    <lineage>
        <taxon>Eukaryota</taxon>
        <taxon>Metazoa</taxon>
        <taxon>Ecdysozoa</taxon>
        <taxon>Arthropoda</taxon>
        <taxon>Hexapoda</taxon>
        <taxon>Insecta</taxon>
        <taxon>Pterygota</taxon>
        <taxon>Neoptera</taxon>
        <taxon>Polyneoptera</taxon>
        <taxon>Dictyoptera</taxon>
        <taxon>Blattodea</taxon>
        <taxon>Blattoidea</taxon>
        <taxon>Blattidae</taxon>
        <taxon>Blattinae</taxon>
        <taxon>Periplaneta</taxon>
    </lineage>
</organism>
<gene>
    <name evidence="2" type="ORF">ANN_22938</name>
</gene>
<accession>A0ABQ8SK52</accession>
<dbReference type="PANTHER" id="PTHR46060:SF1">
    <property type="entry name" value="MARINER MOS1 TRANSPOSASE-LIKE PROTEIN"/>
    <property type="match status" value="1"/>
</dbReference>
<keyword evidence="3" id="KW-1185">Reference proteome</keyword>
<reference evidence="2 3" key="1">
    <citation type="journal article" date="2022" name="Allergy">
        <title>Genome assembly and annotation of Periplaneta americana reveal a comprehensive cockroach allergen profile.</title>
        <authorList>
            <person name="Wang L."/>
            <person name="Xiong Q."/>
            <person name="Saelim N."/>
            <person name="Wang L."/>
            <person name="Nong W."/>
            <person name="Wan A.T."/>
            <person name="Shi M."/>
            <person name="Liu X."/>
            <person name="Cao Q."/>
            <person name="Hui J.H.L."/>
            <person name="Sookrung N."/>
            <person name="Leung T.F."/>
            <person name="Tungtrongchitr A."/>
            <person name="Tsui S.K.W."/>
        </authorList>
    </citation>
    <scope>NUCLEOTIDE SEQUENCE [LARGE SCALE GENOMIC DNA]</scope>
    <source>
        <strain evidence="2">PWHHKU_190912</strain>
    </source>
</reference>
<dbReference type="Proteomes" id="UP001148838">
    <property type="component" value="Unassembled WGS sequence"/>
</dbReference>
<sequence>MSPGSSAESYPSICSYWVEGKPRKKPQPVARGRRTQECFQGLREACADAALPYRTVARWVKAFREGRDGVQNKLRTGRPRVEDNTVQLLAWMLIADGLRKVRPTQSAVMEMFIVAYDIDGVILHHAVPPRADGKSGLLLQVPAAPPSSSPQEKTTTLGGPVAPLAMGDSGTSTVLTRYDPCDYDLFTKVKEPLRGTRYNIRDELIRALGRSIRNINKDGRADGVRRLPNIWQKVCIGLHVPPTSLLVIFFLWGFIKQQVYQPPLPPTIEDLRVRITEAIALVDGPMLQRVWQEIYYRFDVCRVTQGAHIEQM</sequence>